<keyword evidence="2 7" id="KW-0813">Transport</keyword>
<dbReference type="PANTHER" id="PTHR30193:SF44">
    <property type="entry name" value="LACTOSE TRANSPORT SYSTEM PERMEASE PROTEIN LACF"/>
    <property type="match status" value="1"/>
</dbReference>
<feature type="transmembrane region" description="Helical" evidence="7">
    <location>
        <begin position="18"/>
        <end position="44"/>
    </location>
</feature>
<dbReference type="Proteomes" id="UP001300604">
    <property type="component" value="Chromosome"/>
</dbReference>
<evidence type="ECO:0000313" key="9">
    <source>
        <dbReference type="EMBL" id="WOC32478.1"/>
    </source>
</evidence>
<keyword evidence="6 7" id="KW-0472">Membrane</keyword>
<evidence type="ECO:0000256" key="2">
    <source>
        <dbReference type="ARBA" id="ARBA00022448"/>
    </source>
</evidence>
<dbReference type="RefSeq" id="WP_275844660.1">
    <property type="nucleotide sequence ID" value="NZ_CP135996.1"/>
</dbReference>
<evidence type="ECO:0000256" key="6">
    <source>
        <dbReference type="ARBA" id="ARBA00023136"/>
    </source>
</evidence>
<dbReference type="PROSITE" id="PS50928">
    <property type="entry name" value="ABC_TM1"/>
    <property type="match status" value="1"/>
</dbReference>
<dbReference type="InterPro" id="IPR035906">
    <property type="entry name" value="MetI-like_sf"/>
</dbReference>
<sequence>MLHFGQGFRKEFKKHWQLFLLATPGVILLFFFAYLPMFGIVIAFKSYNYMQGLLGSPWCGFDNFKFLFASNTAWQITKLTLGYNFLFILLGLVLPVMLALAFNEIRRPLASKIYQTISIMPNFLSWVIMSYIGLALLNNNGFINSVLHMLGKESVYFYSDPNYWPAILILVSQWKGIGYSSVVYLACICGISTEYYEAAILDGASKWQQIWYITLPSLKPMMVITTIMALGHIFNSDFGLFYQMPLNLGQLYPATETIDVYVYNALQSMGNVNMSAAASVFQSAVGFVTILLANAAIRKIDNENALF</sequence>
<dbReference type="EMBL" id="CP135996">
    <property type="protein sequence ID" value="WOC32478.1"/>
    <property type="molecule type" value="Genomic_DNA"/>
</dbReference>
<accession>A0AA97H3N2</accession>
<dbReference type="SUPFAM" id="SSF161098">
    <property type="entry name" value="MetI-like"/>
    <property type="match status" value="1"/>
</dbReference>
<reference evidence="9" key="1">
    <citation type="submission" date="2023-09" db="EMBL/GenBank/DDBJ databases">
        <authorList>
            <person name="Zeng C."/>
        </authorList>
    </citation>
    <scope>NUCLEOTIDE SEQUENCE</scope>
    <source>
        <strain evidence="9">ZCY20-5</strain>
    </source>
</reference>
<dbReference type="Pfam" id="PF00528">
    <property type="entry name" value="BPD_transp_1"/>
    <property type="match status" value="1"/>
</dbReference>
<dbReference type="Gene3D" id="1.10.3720.10">
    <property type="entry name" value="MetI-like"/>
    <property type="match status" value="1"/>
</dbReference>
<proteinExistence type="inferred from homology"/>
<comment type="subcellular location">
    <subcellularLocation>
        <location evidence="1 7">Cell membrane</location>
        <topology evidence="1 7">Multi-pass membrane protein</topology>
    </subcellularLocation>
</comment>
<keyword evidence="5 7" id="KW-1133">Transmembrane helix</keyword>
<feature type="domain" description="ABC transmembrane type-1" evidence="8">
    <location>
        <begin position="77"/>
        <end position="293"/>
    </location>
</feature>
<evidence type="ECO:0000256" key="4">
    <source>
        <dbReference type="ARBA" id="ARBA00022692"/>
    </source>
</evidence>
<feature type="transmembrane region" description="Helical" evidence="7">
    <location>
        <begin position="276"/>
        <end position="297"/>
    </location>
</feature>
<evidence type="ECO:0000256" key="3">
    <source>
        <dbReference type="ARBA" id="ARBA00022475"/>
    </source>
</evidence>
<keyword evidence="4 7" id="KW-0812">Transmembrane</keyword>
<comment type="similarity">
    <text evidence="7">Belongs to the binding-protein-dependent transport system permease family.</text>
</comment>
<dbReference type="KEGG" id="carl:PXC00_01015"/>
<dbReference type="GO" id="GO:0055085">
    <property type="term" value="P:transmembrane transport"/>
    <property type="evidence" value="ECO:0007669"/>
    <property type="project" value="InterPro"/>
</dbReference>
<feature type="transmembrane region" description="Helical" evidence="7">
    <location>
        <begin position="210"/>
        <end position="234"/>
    </location>
</feature>
<feature type="transmembrane region" description="Helical" evidence="7">
    <location>
        <begin position="163"/>
        <end position="189"/>
    </location>
</feature>
<keyword evidence="3" id="KW-1003">Cell membrane</keyword>
<evidence type="ECO:0000256" key="1">
    <source>
        <dbReference type="ARBA" id="ARBA00004651"/>
    </source>
</evidence>
<keyword evidence="10" id="KW-1185">Reference proteome</keyword>
<feature type="transmembrane region" description="Helical" evidence="7">
    <location>
        <begin position="123"/>
        <end position="143"/>
    </location>
</feature>
<gene>
    <name evidence="9" type="ORF">PXC00_01015</name>
</gene>
<dbReference type="CDD" id="cd06261">
    <property type="entry name" value="TM_PBP2"/>
    <property type="match status" value="1"/>
</dbReference>
<evidence type="ECO:0000256" key="7">
    <source>
        <dbReference type="RuleBase" id="RU363032"/>
    </source>
</evidence>
<organism evidence="9 10">
    <name type="scientific">Caproicibacterium argilliputei</name>
    <dbReference type="NCBI Taxonomy" id="3030016"/>
    <lineage>
        <taxon>Bacteria</taxon>
        <taxon>Bacillati</taxon>
        <taxon>Bacillota</taxon>
        <taxon>Clostridia</taxon>
        <taxon>Eubacteriales</taxon>
        <taxon>Oscillospiraceae</taxon>
        <taxon>Caproicibacterium</taxon>
    </lineage>
</organism>
<evidence type="ECO:0000259" key="8">
    <source>
        <dbReference type="PROSITE" id="PS50928"/>
    </source>
</evidence>
<evidence type="ECO:0000313" key="10">
    <source>
        <dbReference type="Proteomes" id="UP001300604"/>
    </source>
</evidence>
<reference evidence="9" key="2">
    <citation type="submission" date="2024-06" db="EMBL/GenBank/DDBJ databases">
        <title>Caproicibacterium argilliputei sp. nov, a novel caproic acid producing anaerobic bacterium isolated from pit mud.</title>
        <authorList>
            <person name="Xia S."/>
        </authorList>
    </citation>
    <scope>NUCLEOTIDE SEQUENCE</scope>
    <source>
        <strain evidence="9">ZCY20-5</strain>
    </source>
</reference>
<dbReference type="InterPro" id="IPR000515">
    <property type="entry name" value="MetI-like"/>
</dbReference>
<evidence type="ECO:0000256" key="5">
    <source>
        <dbReference type="ARBA" id="ARBA00022989"/>
    </source>
</evidence>
<dbReference type="InterPro" id="IPR051393">
    <property type="entry name" value="ABC_transporter_permease"/>
</dbReference>
<dbReference type="AlphaFoldDB" id="A0AA97H3N2"/>
<feature type="transmembrane region" description="Helical" evidence="7">
    <location>
        <begin position="81"/>
        <end position="102"/>
    </location>
</feature>
<protein>
    <submittedName>
        <fullName evidence="9">ABC transporter permease subunit</fullName>
    </submittedName>
</protein>
<name>A0AA97H3N2_9FIRM</name>
<dbReference type="PANTHER" id="PTHR30193">
    <property type="entry name" value="ABC TRANSPORTER PERMEASE PROTEIN"/>
    <property type="match status" value="1"/>
</dbReference>
<dbReference type="GO" id="GO:0005886">
    <property type="term" value="C:plasma membrane"/>
    <property type="evidence" value="ECO:0007669"/>
    <property type="project" value="UniProtKB-SubCell"/>
</dbReference>